<evidence type="ECO:0000256" key="12">
    <source>
        <dbReference type="ARBA" id="ARBA00026028"/>
    </source>
</evidence>
<evidence type="ECO:0000256" key="9">
    <source>
        <dbReference type="ARBA" id="ARBA00023136"/>
    </source>
</evidence>
<dbReference type="GO" id="GO:0051205">
    <property type="term" value="P:protein insertion into membrane"/>
    <property type="evidence" value="ECO:0007669"/>
    <property type="project" value="TreeGrafter"/>
</dbReference>
<evidence type="ECO:0000256" key="16">
    <source>
        <dbReference type="RuleBase" id="RU003945"/>
    </source>
</evidence>
<evidence type="ECO:0000256" key="6">
    <source>
        <dbReference type="ARBA" id="ARBA00022692"/>
    </source>
</evidence>
<dbReference type="GO" id="GO:0005886">
    <property type="term" value="C:plasma membrane"/>
    <property type="evidence" value="ECO:0007669"/>
    <property type="project" value="UniProtKB-SubCell"/>
</dbReference>
<evidence type="ECO:0000256" key="13">
    <source>
        <dbReference type="ARBA" id="ARBA00031538"/>
    </source>
</evidence>
<dbReference type="Pfam" id="PF02096">
    <property type="entry name" value="60KD_IMP"/>
    <property type="match status" value="1"/>
</dbReference>
<keyword evidence="8 18" id="KW-1133">Transmembrane helix</keyword>
<feature type="transmembrane region" description="Helical" evidence="18">
    <location>
        <begin position="225"/>
        <end position="250"/>
    </location>
</feature>
<keyword evidence="21" id="KW-1185">Reference proteome</keyword>
<feature type="region of interest" description="Disordered" evidence="17">
    <location>
        <begin position="274"/>
        <end position="325"/>
    </location>
</feature>
<feature type="transmembrane region" description="Helical" evidence="18">
    <location>
        <begin position="7"/>
        <end position="26"/>
    </location>
</feature>
<name>A0A1C4WFL9_MICVI</name>
<dbReference type="CDD" id="cd20070">
    <property type="entry name" value="5TM_YidC_Alb3"/>
    <property type="match status" value="1"/>
</dbReference>
<evidence type="ECO:0000256" key="18">
    <source>
        <dbReference type="SAM" id="Phobius"/>
    </source>
</evidence>
<evidence type="ECO:0000256" key="17">
    <source>
        <dbReference type="SAM" id="MobiDB-lite"/>
    </source>
</evidence>
<dbReference type="PANTHER" id="PTHR12428:SF65">
    <property type="entry name" value="CYTOCHROME C OXIDASE ASSEMBLY PROTEIN COX18, MITOCHONDRIAL"/>
    <property type="match status" value="1"/>
</dbReference>
<accession>A0A1C4WFL9</accession>
<evidence type="ECO:0000256" key="14">
    <source>
        <dbReference type="ARBA" id="ARBA00033245"/>
    </source>
</evidence>
<evidence type="ECO:0000256" key="2">
    <source>
        <dbReference type="ARBA" id="ARBA00010527"/>
    </source>
</evidence>
<evidence type="ECO:0000256" key="10">
    <source>
        <dbReference type="ARBA" id="ARBA00023186"/>
    </source>
</evidence>
<feature type="transmembrane region" description="Helical" evidence="18">
    <location>
        <begin position="41"/>
        <end position="63"/>
    </location>
</feature>
<feature type="transmembrane region" description="Helical" evidence="18">
    <location>
        <begin position="183"/>
        <end position="204"/>
    </location>
</feature>
<comment type="similarity">
    <text evidence="2">Belongs to the OXA1/ALB3/YidC family. Type 1 subfamily.</text>
</comment>
<evidence type="ECO:0000256" key="7">
    <source>
        <dbReference type="ARBA" id="ARBA00022927"/>
    </source>
</evidence>
<organism evidence="20 21">
    <name type="scientific">Micromonospora viridifaciens</name>
    <dbReference type="NCBI Taxonomy" id="1881"/>
    <lineage>
        <taxon>Bacteria</taxon>
        <taxon>Bacillati</taxon>
        <taxon>Actinomycetota</taxon>
        <taxon>Actinomycetes</taxon>
        <taxon>Micromonosporales</taxon>
        <taxon>Micromonosporaceae</taxon>
        <taxon>Micromonospora</taxon>
    </lineage>
</organism>
<evidence type="ECO:0000313" key="21">
    <source>
        <dbReference type="Proteomes" id="UP000198242"/>
    </source>
</evidence>
<dbReference type="GO" id="GO:0032977">
    <property type="term" value="F:membrane insertase activity"/>
    <property type="evidence" value="ECO:0007669"/>
    <property type="project" value="InterPro"/>
</dbReference>
<evidence type="ECO:0000259" key="19">
    <source>
        <dbReference type="Pfam" id="PF02096"/>
    </source>
</evidence>
<evidence type="ECO:0000256" key="8">
    <source>
        <dbReference type="ARBA" id="ARBA00022989"/>
    </source>
</evidence>
<feature type="domain" description="Membrane insertase YidC/Oxa/ALB C-terminal" evidence="19">
    <location>
        <begin position="43"/>
        <end position="263"/>
    </location>
</feature>
<proteinExistence type="inferred from homology"/>
<comment type="subunit">
    <text evidence="12">Interacts with the Sec translocase complex via SecD. Specifically interacts with transmembrane segments of nascent integral membrane proteins during membrane integration.</text>
</comment>
<evidence type="ECO:0000256" key="11">
    <source>
        <dbReference type="ARBA" id="ARBA00025034"/>
    </source>
</evidence>
<evidence type="ECO:0000256" key="5">
    <source>
        <dbReference type="ARBA" id="ARBA00022475"/>
    </source>
</evidence>
<feature type="compositionally biased region" description="Low complexity" evidence="17">
    <location>
        <begin position="286"/>
        <end position="298"/>
    </location>
</feature>
<evidence type="ECO:0000256" key="4">
    <source>
        <dbReference type="ARBA" id="ARBA00022448"/>
    </source>
</evidence>
<reference evidence="21" key="1">
    <citation type="submission" date="2016-06" db="EMBL/GenBank/DDBJ databases">
        <authorList>
            <person name="Varghese N."/>
            <person name="Submissions Spin"/>
        </authorList>
    </citation>
    <scope>NUCLEOTIDE SEQUENCE [LARGE SCALE GENOMIC DNA]</scope>
    <source>
        <strain evidence="21">DSM 43909</strain>
    </source>
</reference>
<keyword evidence="10" id="KW-0143">Chaperone</keyword>
<dbReference type="PANTHER" id="PTHR12428">
    <property type="entry name" value="OXA1"/>
    <property type="match status" value="1"/>
</dbReference>
<keyword evidence="9 18" id="KW-0472">Membrane</keyword>
<dbReference type="InterPro" id="IPR028055">
    <property type="entry name" value="YidC/Oxa/ALB_C"/>
</dbReference>
<evidence type="ECO:0000256" key="15">
    <source>
        <dbReference type="ARBA" id="ARBA00033342"/>
    </source>
</evidence>
<dbReference type="EMBL" id="LT607411">
    <property type="protein sequence ID" value="SCE94982.1"/>
    <property type="molecule type" value="Genomic_DNA"/>
</dbReference>
<dbReference type="RefSeq" id="WP_407937835.1">
    <property type="nucleotide sequence ID" value="NZ_LT607411.1"/>
</dbReference>
<evidence type="ECO:0000256" key="1">
    <source>
        <dbReference type="ARBA" id="ARBA00004651"/>
    </source>
</evidence>
<dbReference type="GO" id="GO:0015031">
    <property type="term" value="P:protein transport"/>
    <property type="evidence" value="ECO:0007669"/>
    <property type="project" value="UniProtKB-KW"/>
</dbReference>
<dbReference type="AlphaFoldDB" id="A0A1C4WFL9"/>
<keyword evidence="5" id="KW-1003">Cell membrane</keyword>
<keyword evidence="7" id="KW-0653">Protein transport</keyword>
<keyword evidence="6 16" id="KW-0812">Transmembrane</keyword>
<dbReference type="InterPro" id="IPR001708">
    <property type="entry name" value="YidC/ALB3/OXA1/COX18"/>
</dbReference>
<evidence type="ECO:0000256" key="3">
    <source>
        <dbReference type="ARBA" id="ARBA00015325"/>
    </source>
</evidence>
<evidence type="ECO:0000313" key="20">
    <source>
        <dbReference type="EMBL" id="SCE94982.1"/>
    </source>
</evidence>
<sequence length="325" mass="35686">MTALFSPLMAVIYAVISGILLFWHAAWHTLVGDATLLGTTWSWVLGIVFLVLTVRAILFPIYIKQIKSQRAMQTLQPKVKALQEKHKGDRQTMQKELMELYRSEKANPLMGCLPMFVQIPVFLGLFHVLNHLKPTMPEHMKTLYGWTIAQFDSASSANLFGAPIAASFSKSTQELSLLGTDGATVKVVAAILIAVMIGTTFLTSRQMILKTGWAEDPQQKMVQRLMLYGAPFSLLVSGLMFPIGVIIYWVTTNLFSLGQQAWVLRKYPPIANERADTDKQTGTPGAKSRASAKSANKAVPAKPTALGSKVGTKPVNPKKTGAVNR</sequence>
<dbReference type="NCBIfam" id="TIGR03592">
    <property type="entry name" value="yidC_oxa1_cterm"/>
    <property type="match status" value="1"/>
</dbReference>
<keyword evidence="4" id="KW-0813">Transport</keyword>
<dbReference type="Proteomes" id="UP000198242">
    <property type="component" value="Chromosome I"/>
</dbReference>
<protein>
    <recommendedName>
        <fullName evidence="3">Membrane protein insertase YidC</fullName>
    </recommendedName>
    <alternativeName>
        <fullName evidence="15">Foldase YidC</fullName>
    </alternativeName>
    <alternativeName>
        <fullName evidence="14">Membrane integrase YidC</fullName>
    </alternativeName>
    <alternativeName>
        <fullName evidence="13">Membrane protein YidC</fullName>
    </alternativeName>
</protein>
<gene>
    <name evidence="20" type="ORF">GA0074695_2387</name>
</gene>
<feature type="transmembrane region" description="Helical" evidence="18">
    <location>
        <begin position="108"/>
        <end position="129"/>
    </location>
</feature>
<comment type="subcellular location">
    <subcellularLocation>
        <location evidence="1">Cell membrane</location>
        <topology evidence="1">Multi-pass membrane protein</topology>
    </subcellularLocation>
    <subcellularLocation>
        <location evidence="16">Membrane</location>
        <topology evidence="16">Multi-pass membrane protein</topology>
    </subcellularLocation>
</comment>
<comment type="function">
    <text evidence="11">Required for the insertion and/or proper folding and/or complex formation of integral membrane proteins into the membrane. Involved in integration of membrane proteins that insert both dependently and independently of the Sec translocase complex, as well as at least some lipoproteins. Aids folding of multispanning membrane proteins.</text>
</comment>
<dbReference type="InterPro" id="IPR047196">
    <property type="entry name" value="YidC_ALB_C"/>
</dbReference>